<gene>
    <name evidence="1" type="ORF">BJI46_02740</name>
</gene>
<name>A0A1E7R999_9GAMM</name>
<evidence type="ECO:0000313" key="1">
    <source>
        <dbReference type="EMBL" id="OEY95852.1"/>
    </source>
</evidence>
<proteinExistence type="predicted"/>
<sequence>MPELTQIYQKQLDQSQLCPICQAAMYWIEGEYFQQNLNFHQCSHCEHCIFYADTPHTCHCKHCLQKRQKEIQATRFQERKNEWTKKRERQDNVEILLNDLSLLHKLFLLSLLDGTVDDQRPHTEFIDFEHYYPLQITPSYQLFKQLKKTFIERYYLLSLGNSEQQFFPNLRLQGYREPSLLSLTQQLRQWFYQDFTQGVPYKDSEEVKDTLITLLAHELVNYCQYRCQKWQILFYANQQFVDYCKELLRDLAVSQIYHLIDRGLNYLYDQQLLDNTNKNYVNTNRLRKTLQGYRERGQQQHWETASLARPIDLPYSQMTYIFIDRFLKFEQKVFIQPIWKCWQDILPRLRFFTERHCIHCGSKDLHIEYSAENYVSFSCLRCKHQDHYFIR</sequence>
<protein>
    <submittedName>
        <fullName evidence="1">Uncharacterized protein</fullName>
    </submittedName>
</protein>
<accession>A0A1E7R999</accession>
<dbReference type="EMBL" id="MKKK01000023">
    <property type="protein sequence ID" value="OEY95852.1"/>
    <property type="molecule type" value="Genomic_DNA"/>
</dbReference>
<reference evidence="1 2" key="1">
    <citation type="submission" date="2016-09" db="EMBL/GenBank/DDBJ databases">
        <authorList>
            <person name="Capua I."/>
            <person name="De Benedictis P."/>
            <person name="Joannis T."/>
            <person name="Lombin L.H."/>
            <person name="Cattoli G."/>
        </authorList>
    </citation>
    <scope>NUCLEOTIDE SEQUENCE [LARGE SCALE GENOMIC DNA]</scope>
    <source>
        <strain evidence="1 2">ANC 4671</strain>
    </source>
</reference>
<comment type="caution">
    <text evidence="1">The sequence shown here is derived from an EMBL/GenBank/DDBJ whole genome shotgun (WGS) entry which is preliminary data.</text>
</comment>
<dbReference type="Proteomes" id="UP000185895">
    <property type="component" value="Unassembled WGS sequence"/>
</dbReference>
<dbReference type="STRING" id="1262585.BJI46_02740"/>
<evidence type="ECO:0000313" key="2">
    <source>
        <dbReference type="Proteomes" id="UP000185895"/>
    </source>
</evidence>
<dbReference type="AlphaFoldDB" id="A0A1E7R999"/>
<organism evidence="1 2">
    <name type="scientific">Acinetobacter qingfengensis</name>
    <dbReference type="NCBI Taxonomy" id="1262585"/>
    <lineage>
        <taxon>Bacteria</taxon>
        <taxon>Pseudomonadati</taxon>
        <taxon>Pseudomonadota</taxon>
        <taxon>Gammaproteobacteria</taxon>
        <taxon>Moraxellales</taxon>
        <taxon>Moraxellaceae</taxon>
        <taxon>Acinetobacter</taxon>
    </lineage>
</organism>
<dbReference type="RefSeq" id="WP_070069887.1">
    <property type="nucleotide sequence ID" value="NZ_MKKK01000023.1"/>
</dbReference>
<dbReference type="OrthoDB" id="6700717at2"/>
<keyword evidence="2" id="KW-1185">Reference proteome</keyword>